<comment type="caution">
    <text evidence="18">The sequence shown here is derived from an EMBL/GenBank/DDBJ whole genome shotgun (WGS) entry which is preliminary data.</text>
</comment>
<evidence type="ECO:0000256" key="2">
    <source>
        <dbReference type="ARBA" id="ARBA00002451"/>
    </source>
</evidence>
<dbReference type="EC" id="3.4.14.10" evidence="4"/>
<feature type="signal peptide" evidence="16">
    <location>
        <begin position="1"/>
        <end position="34"/>
    </location>
</feature>
<dbReference type="SMART" id="SM00944">
    <property type="entry name" value="Pro-kuma_activ"/>
    <property type="match status" value="1"/>
</dbReference>
<feature type="non-terminal residue" evidence="18">
    <location>
        <position position="695"/>
    </location>
</feature>
<dbReference type="PROSITE" id="PS00138">
    <property type="entry name" value="SUBTILASE_SER"/>
    <property type="match status" value="1"/>
</dbReference>
<dbReference type="InterPro" id="IPR030400">
    <property type="entry name" value="Sedolisin_dom"/>
</dbReference>
<accession>A0A9P7T2Z3</accession>
<keyword evidence="7 15" id="KW-0479">Metal-binding</keyword>
<keyword evidence="10 15" id="KW-0720">Serine protease</keyword>
<keyword evidence="19" id="KW-1185">Reference proteome</keyword>
<evidence type="ECO:0000256" key="1">
    <source>
        <dbReference type="ARBA" id="ARBA00001910"/>
    </source>
</evidence>
<dbReference type="Gene3D" id="3.40.50.200">
    <property type="entry name" value="Peptidase S8/S53 domain"/>
    <property type="match status" value="1"/>
</dbReference>
<dbReference type="PROSITE" id="PS51695">
    <property type="entry name" value="SEDOLISIN"/>
    <property type="match status" value="1"/>
</dbReference>
<dbReference type="InterPro" id="IPR000209">
    <property type="entry name" value="Peptidase_S8/S53_dom"/>
</dbReference>
<keyword evidence="12" id="KW-0843">Virulence</keyword>
<dbReference type="FunFam" id="3.40.50.200:FF:000015">
    <property type="entry name" value="Tripeptidyl peptidase A"/>
    <property type="match status" value="1"/>
</dbReference>
<feature type="active site" description="Charge relay system" evidence="15">
    <location>
        <position position="624"/>
    </location>
</feature>
<evidence type="ECO:0000313" key="19">
    <source>
        <dbReference type="Proteomes" id="UP000748025"/>
    </source>
</evidence>
<keyword evidence="14" id="KW-0325">Glycoprotein</keyword>
<evidence type="ECO:0000256" key="16">
    <source>
        <dbReference type="SAM" id="SignalP"/>
    </source>
</evidence>
<evidence type="ECO:0000256" key="14">
    <source>
        <dbReference type="ARBA" id="ARBA00023180"/>
    </source>
</evidence>
<feature type="domain" description="Peptidase S53" evidence="17">
    <location>
        <begin position="266"/>
        <end position="695"/>
    </location>
</feature>
<evidence type="ECO:0000256" key="6">
    <source>
        <dbReference type="ARBA" id="ARBA00022670"/>
    </source>
</evidence>
<dbReference type="SUPFAM" id="SSF52743">
    <property type="entry name" value="Subtilisin-like"/>
    <property type="match status" value="1"/>
</dbReference>
<dbReference type="CDD" id="cd04056">
    <property type="entry name" value="Peptidases_S53"/>
    <property type="match status" value="1"/>
</dbReference>
<feature type="binding site" evidence="15">
    <location>
        <position position="687"/>
    </location>
    <ligand>
        <name>Ca(2+)</name>
        <dbReference type="ChEBI" id="CHEBI:29108"/>
    </ligand>
</feature>
<dbReference type="GO" id="GO:0004252">
    <property type="term" value="F:serine-type endopeptidase activity"/>
    <property type="evidence" value="ECO:0007669"/>
    <property type="project" value="UniProtKB-UniRule"/>
</dbReference>
<feature type="chain" id="PRO_5040374249" description="tripeptidyl-peptidase II" evidence="16">
    <location>
        <begin position="35"/>
        <end position="695"/>
    </location>
</feature>
<keyword evidence="9 15" id="KW-0378">Hydrolase</keyword>
<evidence type="ECO:0000256" key="10">
    <source>
        <dbReference type="ARBA" id="ARBA00022825"/>
    </source>
</evidence>
<comment type="subcellular location">
    <subcellularLocation>
        <location evidence="3">Secreted</location>
        <location evidence="3">Extracellular space</location>
    </subcellularLocation>
</comment>
<evidence type="ECO:0000256" key="9">
    <source>
        <dbReference type="ARBA" id="ARBA00022801"/>
    </source>
</evidence>
<evidence type="ECO:0000256" key="3">
    <source>
        <dbReference type="ARBA" id="ARBA00004239"/>
    </source>
</evidence>
<feature type="binding site" evidence="15">
    <location>
        <position position="667"/>
    </location>
    <ligand>
        <name>Ca(2+)</name>
        <dbReference type="ChEBI" id="CHEBI:29108"/>
    </ligand>
</feature>
<evidence type="ECO:0000256" key="4">
    <source>
        <dbReference type="ARBA" id="ARBA00012462"/>
    </source>
</evidence>
<dbReference type="AlphaFoldDB" id="A0A9P7T2Z3"/>
<keyword evidence="5" id="KW-0964">Secreted</keyword>
<dbReference type="OrthoDB" id="409122at2759"/>
<keyword evidence="8 16" id="KW-0732">Signal</keyword>
<name>A0A9P7T2Z3_9HYPO</name>
<dbReference type="Pfam" id="PF09286">
    <property type="entry name" value="Pro-kuma_activ"/>
    <property type="match status" value="1"/>
</dbReference>
<evidence type="ECO:0000256" key="8">
    <source>
        <dbReference type="ARBA" id="ARBA00022729"/>
    </source>
</evidence>
<protein>
    <recommendedName>
        <fullName evidence="4">tripeptidyl-peptidase II</fullName>
        <ecNumber evidence="4">3.4.14.10</ecNumber>
    </recommendedName>
</protein>
<dbReference type="GO" id="GO:0046872">
    <property type="term" value="F:metal ion binding"/>
    <property type="evidence" value="ECO:0007669"/>
    <property type="project" value="UniProtKB-UniRule"/>
</dbReference>
<keyword evidence="6 15" id="KW-0645">Protease</keyword>
<gene>
    <name evidence="18" type="ORF">E4U43_003986</name>
</gene>
<feature type="active site" description="Charge relay system" evidence="15">
    <location>
        <position position="366"/>
    </location>
</feature>
<comment type="function">
    <text evidence="2">Secreted tripeptidyl-peptidase which degrades proteins at acidic pHs and is involved in virulence.</text>
</comment>
<dbReference type="EMBL" id="SRPW01000261">
    <property type="protein sequence ID" value="KAG6016269.1"/>
    <property type="molecule type" value="Genomic_DNA"/>
</dbReference>
<comment type="cofactor">
    <cofactor evidence="15">
        <name>Ca(2+)</name>
        <dbReference type="ChEBI" id="CHEBI:29108"/>
    </cofactor>
    <text evidence="15">Binds 1 Ca(2+) ion per subunit.</text>
</comment>
<dbReference type="InterPro" id="IPR050819">
    <property type="entry name" value="Tripeptidyl-peptidase_I"/>
</dbReference>
<dbReference type="CDD" id="cd11377">
    <property type="entry name" value="Pro-peptidase_S53"/>
    <property type="match status" value="1"/>
</dbReference>
<dbReference type="InterPro" id="IPR015366">
    <property type="entry name" value="S53_propep"/>
</dbReference>
<dbReference type="GO" id="GO:0006508">
    <property type="term" value="P:proteolysis"/>
    <property type="evidence" value="ECO:0007669"/>
    <property type="project" value="UniProtKB-KW"/>
</dbReference>
<feature type="binding site" evidence="15">
    <location>
        <position position="685"/>
    </location>
    <ligand>
        <name>Ca(2+)</name>
        <dbReference type="ChEBI" id="CHEBI:29108"/>
    </ligand>
</feature>
<dbReference type="Proteomes" id="UP000748025">
    <property type="component" value="Unassembled WGS sequence"/>
</dbReference>
<dbReference type="InterPro" id="IPR036852">
    <property type="entry name" value="Peptidase_S8/S53_dom_sf"/>
</dbReference>
<reference evidence="18" key="1">
    <citation type="journal article" date="2020" name="bioRxiv">
        <title>Whole genome comparisons of ergot fungi reveals the divergence and evolution of species within the genus Claviceps are the result of varying mechanisms driving genome evolution and host range expansion.</title>
        <authorList>
            <person name="Wyka S.A."/>
            <person name="Mondo S.J."/>
            <person name="Liu M."/>
            <person name="Dettman J."/>
            <person name="Nalam V."/>
            <person name="Broders K.D."/>
        </authorList>
    </citation>
    <scope>NUCLEOTIDE SEQUENCE</scope>
    <source>
        <strain evidence="18">CCC 602</strain>
    </source>
</reference>
<evidence type="ECO:0000256" key="15">
    <source>
        <dbReference type="PROSITE-ProRule" id="PRU01032"/>
    </source>
</evidence>
<evidence type="ECO:0000313" key="18">
    <source>
        <dbReference type="EMBL" id="KAG6016269.1"/>
    </source>
</evidence>
<feature type="binding site" evidence="15">
    <location>
        <position position="666"/>
    </location>
    <ligand>
        <name>Ca(2+)</name>
        <dbReference type="ChEBI" id="CHEBI:29108"/>
    </ligand>
</feature>
<dbReference type="SUPFAM" id="SSF54897">
    <property type="entry name" value="Protease propeptides/inhibitors"/>
    <property type="match status" value="1"/>
</dbReference>
<evidence type="ECO:0000256" key="7">
    <source>
        <dbReference type="ARBA" id="ARBA00022723"/>
    </source>
</evidence>
<dbReference type="PANTHER" id="PTHR14218:SF39">
    <property type="entry name" value="PEPTIDASE S53 DOMAIN-CONTAINING PROTEIN"/>
    <property type="match status" value="1"/>
</dbReference>
<dbReference type="GO" id="GO:0005576">
    <property type="term" value="C:extracellular region"/>
    <property type="evidence" value="ECO:0007669"/>
    <property type="project" value="UniProtKB-SubCell"/>
</dbReference>
<organism evidence="18 19">
    <name type="scientific">Claviceps pusilla</name>
    <dbReference type="NCBI Taxonomy" id="123648"/>
    <lineage>
        <taxon>Eukaryota</taxon>
        <taxon>Fungi</taxon>
        <taxon>Dikarya</taxon>
        <taxon>Ascomycota</taxon>
        <taxon>Pezizomycotina</taxon>
        <taxon>Sordariomycetes</taxon>
        <taxon>Hypocreomycetidae</taxon>
        <taxon>Hypocreales</taxon>
        <taxon>Clavicipitaceae</taxon>
        <taxon>Claviceps</taxon>
    </lineage>
</organism>
<evidence type="ECO:0000259" key="17">
    <source>
        <dbReference type="PROSITE" id="PS51695"/>
    </source>
</evidence>
<feature type="active site" description="Charge relay system" evidence="15">
    <location>
        <position position="362"/>
    </location>
</feature>
<dbReference type="GO" id="GO:0008240">
    <property type="term" value="F:tripeptidyl-peptidase activity"/>
    <property type="evidence" value="ECO:0007669"/>
    <property type="project" value="UniProtKB-EC"/>
</dbReference>
<evidence type="ECO:0000256" key="13">
    <source>
        <dbReference type="ARBA" id="ARBA00023145"/>
    </source>
</evidence>
<dbReference type="InterPro" id="IPR023828">
    <property type="entry name" value="Peptidase_S8_Ser-AS"/>
</dbReference>
<keyword evidence="11 15" id="KW-0106">Calcium</keyword>
<comment type="catalytic activity">
    <reaction evidence="1">
        <text>Release of an N-terminal tripeptide from a polypeptide.</text>
        <dbReference type="EC" id="3.4.14.10"/>
    </reaction>
</comment>
<evidence type="ECO:0000256" key="11">
    <source>
        <dbReference type="ARBA" id="ARBA00022837"/>
    </source>
</evidence>
<sequence>MNAPVGSPALFPTRKAFCLCISLLLLLFIRAIIGGTSKSNVQLGHDHGHYQLKSSILHAPAEWARQHRAHPDEIVNVAIGLAQHGFAALEEKLLQVSSPHHANYGKHLSSREVQQLVQPAPESVRAVRQWLAGSEPLRDANITASDAGDWLELTMSVACLEELLQTEYWVFQHAPTGSFAIRSLAWSLPAHLVDVVEVVTPSNVFLRPTAQFKYGAPPPAWETEGRLPTHDELVQEDRLDRGPLEIPSQDELSAHPTAAEACNRLAISPLCLRVLYGTWGYTATPRGRAPESSGAARNSIGIVNFLGEVANRSDVALYLSRYRPDAAAAHAEADFTVELVNGGDDQQTRNTPAQMAHKKGYEGALDAQTILGISWPTPLVTYNVGGKPPFHPLSMHVKNTNEPYLAWLRHMRTVEHPPAVISISYAEDEKLVPAEYARRVCAEFAQLGLRGVSILVASGDWGVGRDKQCVRLDDEKQRRFMPSFPASCPYVTAVGATRLIPAAGRERGSERDPEIRAEVRPEVRPDSEMVETVAFDARSSYASGGGFSDVFAQPTYQREAVASYLAELDRRQQALGVGNATSNDSYGYDGLFDRRGRAYPDIAAVGYHFSVLWDAVAHLQDGTSASTPTVAAVIALVNDALADAGRPPLGFLNPWLYSAGRAALRDVTHGSNMGCNTSGFPATRGWDPATGLGTP</sequence>
<evidence type="ECO:0000256" key="5">
    <source>
        <dbReference type="ARBA" id="ARBA00022525"/>
    </source>
</evidence>
<dbReference type="PANTHER" id="PTHR14218">
    <property type="entry name" value="PROTEASE S8 TRIPEPTIDYL PEPTIDASE I CLN2"/>
    <property type="match status" value="1"/>
</dbReference>
<keyword evidence="13" id="KW-0865">Zymogen</keyword>
<dbReference type="Pfam" id="PF00082">
    <property type="entry name" value="Peptidase_S8"/>
    <property type="match status" value="1"/>
</dbReference>
<evidence type="ECO:0000256" key="12">
    <source>
        <dbReference type="ARBA" id="ARBA00023026"/>
    </source>
</evidence>
<proteinExistence type="predicted"/>